<reference evidence="1 2" key="1">
    <citation type="submission" date="2017-08" db="EMBL/GenBank/DDBJ databases">
        <title>Acidophilic green algal genome provides insights into adaptation to an acidic environment.</title>
        <authorList>
            <person name="Hirooka S."/>
            <person name="Hirose Y."/>
            <person name="Kanesaki Y."/>
            <person name="Higuchi S."/>
            <person name="Fujiwara T."/>
            <person name="Onuma R."/>
            <person name="Era A."/>
            <person name="Ohbayashi R."/>
            <person name="Uzuka A."/>
            <person name="Nozaki H."/>
            <person name="Yoshikawa H."/>
            <person name="Miyagishima S.Y."/>
        </authorList>
    </citation>
    <scope>NUCLEOTIDE SEQUENCE [LARGE SCALE GENOMIC DNA]</scope>
    <source>
        <strain evidence="1 2">NIES-2499</strain>
    </source>
</reference>
<evidence type="ECO:0000313" key="1">
    <source>
        <dbReference type="EMBL" id="GAX73869.1"/>
    </source>
</evidence>
<protein>
    <submittedName>
        <fullName evidence="1">Uncharacterized protein</fullName>
    </submittedName>
</protein>
<gene>
    <name evidence="1" type="ORF">CEUSTIGMA_g1319.t1</name>
</gene>
<organism evidence="1 2">
    <name type="scientific">Chlamydomonas eustigma</name>
    <dbReference type="NCBI Taxonomy" id="1157962"/>
    <lineage>
        <taxon>Eukaryota</taxon>
        <taxon>Viridiplantae</taxon>
        <taxon>Chlorophyta</taxon>
        <taxon>core chlorophytes</taxon>
        <taxon>Chlorophyceae</taxon>
        <taxon>CS clade</taxon>
        <taxon>Chlamydomonadales</taxon>
        <taxon>Chlamydomonadaceae</taxon>
        <taxon>Chlamydomonas</taxon>
    </lineage>
</organism>
<sequence>MCPKLHEALKLSGDVKDEDPFRMQPLQLVINNLAPHQNREVYSSFQAHVVQPVIVPVHPVVPTPEGSLLPHPQQHQHQKMSMLEEGQQQVLIAIEDELDWMYKQQRAACVQVNEQGEALAYLMTEHTKLLEEMRTLKAAS</sequence>
<accession>A0A250WT32</accession>
<comment type="caution">
    <text evidence="1">The sequence shown here is derived from an EMBL/GenBank/DDBJ whole genome shotgun (WGS) entry which is preliminary data.</text>
</comment>
<evidence type="ECO:0000313" key="2">
    <source>
        <dbReference type="Proteomes" id="UP000232323"/>
    </source>
</evidence>
<proteinExistence type="predicted"/>
<dbReference type="AlphaFoldDB" id="A0A250WT32"/>
<dbReference type="Proteomes" id="UP000232323">
    <property type="component" value="Unassembled WGS sequence"/>
</dbReference>
<keyword evidence="2" id="KW-1185">Reference proteome</keyword>
<name>A0A250WT32_9CHLO</name>
<dbReference type="EMBL" id="BEGY01000005">
    <property type="protein sequence ID" value="GAX73869.1"/>
    <property type="molecule type" value="Genomic_DNA"/>
</dbReference>